<comment type="caution">
    <text evidence="2">The sequence shown here is derived from an EMBL/GenBank/DDBJ whole genome shotgun (WGS) entry which is preliminary data.</text>
</comment>
<gene>
    <name evidence="2" type="ORF">PF008_g24922</name>
</gene>
<name>A0A6G0QLE5_9STRA</name>
<evidence type="ECO:0008006" key="4">
    <source>
        <dbReference type="Google" id="ProtNLM"/>
    </source>
</evidence>
<evidence type="ECO:0000256" key="1">
    <source>
        <dbReference type="SAM" id="SignalP"/>
    </source>
</evidence>
<sequence length="69" mass="7760">MFGRCRIQNRITCLLHYSIILAQLTLAASCASRCLRASVRRALATHCPKRRNHSSCLHLSSTLCSQCTR</sequence>
<keyword evidence="1" id="KW-0732">Signal</keyword>
<protein>
    <recommendedName>
        <fullName evidence="4">Secreted protein</fullName>
    </recommendedName>
</protein>
<evidence type="ECO:0000313" key="2">
    <source>
        <dbReference type="EMBL" id="KAE9292966.1"/>
    </source>
</evidence>
<feature type="signal peptide" evidence="1">
    <location>
        <begin position="1"/>
        <end position="27"/>
    </location>
</feature>
<dbReference type="EMBL" id="QXFY01002742">
    <property type="protein sequence ID" value="KAE9292966.1"/>
    <property type="molecule type" value="Genomic_DNA"/>
</dbReference>
<dbReference type="PROSITE" id="PS51257">
    <property type="entry name" value="PROKAR_LIPOPROTEIN"/>
    <property type="match status" value="1"/>
</dbReference>
<proteinExistence type="predicted"/>
<accession>A0A6G0QLE5</accession>
<organism evidence="2 3">
    <name type="scientific">Phytophthora fragariae</name>
    <dbReference type="NCBI Taxonomy" id="53985"/>
    <lineage>
        <taxon>Eukaryota</taxon>
        <taxon>Sar</taxon>
        <taxon>Stramenopiles</taxon>
        <taxon>Oomycota</taxon>
        <taxon>Peronosporomycetes</taxon>
        <taxon>Peronosporales</taxon>
        <taxon>Peronosporaceae</taxon>
        <taxon>Phytophthora</taxon>
    </lineage>
</organism>
<feature type="chain" id="PRO_5026243211" description="Secreted protein" evidence="1">
    <location>
        <begin position="28"/>
        <end position="69"/>
    </location>
</feature>
<dbReference type="Proteomes" id="UP000486351">
    <property type="component" value="Unassembled WGS sequence"/>
</dbReference>
<dbReference type="AlphaFoldDB" id="A0A6G0QLE5"/>
<evidence type="ECO:0000313" key="3">
    <source>
        <dbReference type="Proteomes" id="UP000486351"/>
    </source>
</evidence>
<reference evidence="2 3" key="1">
    <citation type="submission" date="2018-09" db="EMBL/GenBank/DDBJ databases">
        <title>Genomic investigation of the strawberry pathogen Phytophthora fragariae indicates pathogenicity is determined by transcriptional variation in three key races.</title>
        <authorList>
            <person name="Adams T.M."/>
            <person name="Armitage A.D."/>
            <person name="Sobczyk M.K."/>
            <person name="Bates H.J."/>
            <person name="Dunwell J.M."/>
            <person name="Nellist C.F."/>
            <person name="Harrison R.J."/>
        </authorList>
    </citation>
    <scope>NUCLEOTIDE SEQUENCE [LARGE SCALE GENOMIC DNA]</scope>
    <source>
        <strain evidence="2 3">NOV-77</strain>
    </source>
</reference>